<evidence type="ECO:0000256" key="6">
    <source>
        <dbReference type="SAM" id="SignalP"/>
    </source>
</evidence>
<feature type="signal peptide" evidence="6">
    <location>
        <begin position="1"/>
        <end position="19"/>
    </location>
</feature>
<keyword evidence="6" id="KW-0732">Signal</keyword>
<keyword evidence="2" id="KW-0349">Heme</keyword>
<proteinExistence type="predicted"/>
<evidence type="ECO:0000313" key="7">
    <source>
        <dbReference type="EMBL" id="MCL6684384.1"/>
    </source>
</evidence>
<dbReference type="InterPro" id="IPR012127">
    <property type="entry name" value="Cyt_c_prime"/>
</dbReference>
<feature type="chain" id="PRO_5046820308" evidence="6">
    <location>
        <begin position="20"/>
        <end position="154"/>
    </location>
</feature>
<evidence type="ECO:0000256" key="2">
    <source>
        <dbReference type="ARBA" id="ARBA00022617"/>
    </source>
</evidence>
<dbReference type="InterPro" id="IPR010980">
    <property type="entry name" value="Cyt_c/b562"/>
</dbReference>
<keyword evidence="4" id="KW-0249">Electron transport</keyword>
<evidence type="ECO:0000256" key="5">
    <source>
        <dbReference type="ARBA" id="ARBA00023004"/>
    </source>
</evidence>
<dbReference type="SUPFAM" id="SSF47175">
    <property type="entry name" value="Cytochromes"/>
    <property type="match status" value="1"/>
</dbReference>
<dbReference type="Pfam" id="PF01322">
    <property type="entry name" value="Cytochrom_C_2"/>
    <property type="match status" value="1"/>
</dbReference>
<keyword evidence="8" id="KW-1185">Reference proteome</keyword>
<sequence>MKFVVAVSSIALIASVAVAKPLSQDAALKIMHERHEGMETIGKANRDLRRELTSDTPNMATVKTAASQVANLAGKSSHWFPAGTGPELGKTGAKPEIWQQPADFNAKLKDFQGAAKALQVAAAKGDAGASKAAYASLGKTCNACHETYRMDMHH</sequence>
<accession>A0ABT0RNZ8</accession>
<dbReference type="PRINTS" id="PR00608">
    <property type="entry name" value="CYTCHROMECII"/>
</dbReference>
<dbReference type="PROSITE" id="PS51009">
    <property type="entry name" value="CYTCII"/>
    <property type="match status" value="1"/>
</dbReference>
<dbReference type="InterPro" id="IPR002321">
    <property type="entry name" value="Cyt_c_II"/>
</dbReference>
<evidence type="ECO:0000256" key="1">
    <source>
        <dbReference type="ARBA" id="ARBA00022448"/>
    </source>
</evidence>
<evidence type="ECO:0000313" key="8">
    <source>
        <dbReference type="Proteomes" id="UP001165363"/>
    </source>
</evidence>
<protein>
    <submittedName>
        <fullName evidence="7">Cytochrome c</fullName>
    </submittedName>
</protein>
<evidence type="ECO:0000256" key="3">
    <source>
        <dbReference type="ARBA" id="ARBA00022723"/>
    </source>
</evidence>
<gene>
    <name evidence="7" type="ORF">LZ536_10815</name>
</gene>
<keyword evidence="3" id="KW-0479">Metal-binding</keyword>
<evidence type="ECO:0000256" key="4">
    <source>
        <dbReference type="ARBA" id="ARBA00022982"/>
    </source>
</evidence>
<dbReference type="Gene3D" id="1.20.120.10">
    <property type="entry name" value="Cytochrome c/b562"/>
    <property type="match status" value="1"/>
</dbReference>
<comment type="caution">
    <text evidence="7">The sequence shown here is derived from an EMBL/GenBank/DDBJ whole genome shotgun (WGS) entry which is preliminary data.</text>
</comment>
<dbReference type="RefSeq" id="WP_249848797.1">
    <property type="nucleotide sequence ID" value="NZ_JAMGBD010000002.1"/>
</dbReference>
<dbReference type="PIRSF" id="PIRSF000027">
    <property type="entry name" value="Cytc_c_prime"/>
    <property type="match status" value="1"/>
</dbReference>
<keyword evidence="5" id="KW-0408">Iron</keyword>
<organism evidence="7 8">
    <name type="scientific">Sphingomonas alba</name>
    <dbReference type="NCBI Taxonomy" id="2908208"/>
    <lineage>
        <taxon>Bacteria</taxon>
        <taxon>Pseudomonadati</taxon>
        <taxon>Pseudomonadota</taxon>
        <taxon>Alphaproteobacteria</taxon>
        <taxon>Sphingomonadales</taxon>
        <taxon>Sphingomonadaceae</taxon>
        <taxon>Sphingomonas</taxon>
    </lineage>
</organism>
<dbReference type="InterPro" id="IPR015984">
    <property type="entry name" value="Cyt_c_prime_subgr"/>
</dbReference>
<keyword evidence="1" id="KW-0813">Transport</keyword>
<dbReference type="EMBL" id="JAMGBD010000002">
    <property type="protein sequence ID" value="MCL6684384.1"/>
    <property type="molecule type" value="Genomic_DNA"/>
</dbReference>
<dbReference type="Proteomes" id="UP001165363">
    <property type="component" value="Unassembled WGS sequence"/>
</dbReference>
<reference evidence="7" key="1">
    <citation type="submission" date="2022-05" db="EMBL/GenBank/DDBJ databases">
        <authorList>
            <person name="Jo J.-H."/>
            <person name="Im W.-T."/>
        </authorList>
    </citation>
    <scope>NUCLEOTIDE SEQUENCE</scope>
    <source>
        <strain evidence="7">SE158</strain>
    </source>
</reference>
<name>A0ABT0RNZ8_9SPHN</name>